<keyword evidence="1" id="KW-0472">Membrane</keyword>
<evidence type="ECO:0000256" key="1">
    <source>
        <dbReference type="SAM" id="Phobius"/>
    </source>
</evidence>
<sequence length="82" mass="8447">MTKLPALSVTARTQAVIAAIATFLTLLANAFGVPVEETTGIQGDVVNFTALATALYAAGAALYDRIRNAAEKATTQDDSSDS</sequence>
<dbReference type="RefSeq" id="WP_135282651.1">
    <property type="nucleotide sequence ID" value="NZ_SRIO01000019.1"/>
</dbReference>
<evidence type="ECO:0000313" key="3">
    <source>
        <dbReference type="Proteomes" id="UP000297890"/>
    </source>
</evidence>
<feature type="transmembrane region" description="Helical" evidence="1">
    <location>
        <begin position="46"/>
        <end position="63"/>
    </location>
</feature>
<keyword evidence="1" id="KW-1133">Transmembrane helix</keyword>
<comment type="caution">
    <text evidence="2">The sequence shown here is derived from an EMBL/GenBank/DDBJ whole genome shotgun (WGS) entry which is preliminary data.</text>
</comment>
<evidence type="ECO:0008006" key="4">
    <source>
        <dbReference type="Google" id="ProtNLM"/>
    </source>
</evidence>
<dbReference type="EMBL" id="SRIO01000019">
    <property type="protein sequence ID" value="TFZ81607.1"/>
    <property type="molecule type" value="Genomic_DNA"/>
</dbReference>
<gene>
    <name evidence="2" type="ORF">E4680_11945</name>
</gene>
<keyword evidence="1" id="KW-0812">Transmembrane</keyword>
<evidence type="ECO:0000313" key="2">
    <source>
        <dbReference type="EMBL" id="TFZ81607.1"/>
    </source>
</evidence>
<protein>
    <recommendedName>
        <fullName evidence="4">Phage holin</fullName>
    </recommendedName>
</protein>
<reference evidence="2 3" key="1">
    <citation type="journal article" date="2019" name="ISME J.">
        <title>Candidatus Macondimonas diazotrophica, a novel gammaproteobacterial genus dominating crude-oil-contaminated coastal sediments.</title>
        <authorList>
            <person name="Karthikeyan S."/>
            <person name="Konstantinidis K."/>
        </authorList>
    </citation>
    <scope>NUCLEOTIDE SEQUENCE [LARGE SCALE GENOMIC DNA]</scope>
    <source>
        <strain evidence="2 3">KTK01</strain>
    </source>
</reference>
<proteinExistence type="predicted"/>
<name>A0A4Z0F7U4_9GAMM</name>
<accession>A0A4Z0F7U4</accession>
<dbReference type="Proteomes" id="UP000297890">
    <property type="component" value="Unassembled WGS sequence"/>
</dbReference>
<dbReference type="AlphaFoldDB" id="A0A4Z0F7U4"/>
<keyword evidence="3" id="KW-1185">Reference proteome</keyword>
<organism evidence="2 3">
    <name type="scientific">Candidatus Macondimonas diazotrophica</name>
    <dbReference type="NCBI Taxonomy" id="2305248"/>
    <lineage>
        <taxon>Bacteria</taxon>
        <taxon>Pseudomonadati</taxon>
        <taxon>Pseudomonadota</taxon>
        <taxon>Gammaproteobacteria</taxon>
        <taxon>Chromatiales</taxon>
        <taxon>Ectothiorhodospiraceae</taxon>
        <taxon>Candidatus Macondimonas</taxon>
    </lineage>
</organism>